<dbReference type="PANTHER" id="PTHR13304:SF0">
    <property type="entry name" value="GLYCOSYLPHOSPHATIDYLINOSITOL ANCHOR ATTACHMENT 1 PROTEIN"/>
    <property type="match status" value="1"/>
</dbReference>
<accession>A0ABD3MN01</accession>
<proteinExistence type="predicted"/>
<comment type="caution">
    <text evidence="3">The sequence shown here is derived from an EMBL/GenBank/DDBJ whole genome shotgun (WGS) entry which is preliminary data.</text>
</comment>
<feature type="transmembrane region" description="Helical" evidence="2">
    <location>
        <begin position="669"/>
        <end position="689"/>
    </location>
</feature>
<feature type="transmembrane region" description="Helical" evidence="2">
    <location>
        <begin position="568"/>
        <end position="588"/>
    </location>
</feature>
<keyword evidence="2" id="KW-1133">Transmembrane helix</keyword>
<gene>
    <name evidence="3" type="ORF">ACHAWU_002312</name>
</gene>
<feature type="region of interest" description="Disordered" evidence="1">
    <location>
        <begin position="62"/>
        <end position="94"/>
    </location>
</feature>
<reference evidence="3 4" key="1">
    <citation type="submission" date="2024-10" db="EMBL/GenBank/DDBJ databases">
        <title>Updated reference genomes for cyclostephanoid diatoms.</title>
        <authorList>
            <person name="Roberts W.R."/>
            <person name="Alverson A.J."/>
        </authorList>
    </citation>
    <scope>NUCLEOTIDE SEQUENCE [LARGE SCALE GENOMIC DNA]</scope>
    <source>
        <strain evidence="3 4">AJA232-27</strain>
    </source>
</reference>
<feature type="compositionally biased region" description="Low complexity" evidence="1">
    <location>
        <begin position="68"/>
        <end position="78"/>
    </location>
</feature>
<keyword evidence="2" id="KW-0812">Transmembrane</keyword>
<keyword evidence="2" id="KW-0472">Membrane</keyword>
<feature type="transmembrane region" description="Helical" evidence="2">
    <location>
        <begin position="723"/>
        <end position="743"/>
    </location>
</feature>
<dbReference type="InterPro" id="IPR007246">
    <property type="entry name" value="Gaa1"/>
</dbReference>
<feature type="transmembrane region" description="Helical" evidence="2">
    <location>
        <begin position="643"/>
        <end position="663"/>
    </location>
</feature>
<feature type="transmembrane region" description="Helical" evidence="2">
    <location>
        <begin position="536"/>
        <end position="556"/>
    </location>
</feature>
<keyword evidence="4" id="KW-1185">Reference proteome</keyword>
<protein>
    <submittedName>
        <fullName evidence="3">Uncharacterized protein</fullName>
    </submittedName>
</protein>
<evidence type="ECO:0000313" key="3">
    <source>
        <dbReference type="EMBL" id="KAL3765394.1"/>
    </source>
</evidence>
<feature type="transmembrane region" description="Helical" evidence="2">
    <location>
        <begin position="594"/>
        <end position="611"/>
    </location>
</feature>
<dbReference type="EMBL" id="JALLBG020000096">
    <property type="protein sequence ID" value="KAL3765394.1"/>
    <property type="molecule type" value="Genomic_DNA"/>
</dbReference>
<name>A0ABD3MN01_9STRA</name>
<dbReference type="Proteomes" id="UP001530293">
    <property type="component" value="Unassembled WGS sequence"/>
</dbReference>
<organism evidence="3 4">
    <name type="scientific">Discostella pseudostelligera</name>
    <dbReference type="NCBI Taxonomy" id="259834"/>
    <lineage>
        <taxon>Eukaryota</taxon>
        <taxon>Sar</taxon>
        <taxon>Stramenopiles</taxon>
        <taxon>Ochrophyta</taxon>
        <taxon>Bacillariophyta</taxon>
        <taxon>Coscinodiscophyceae</taxon>
        <taxon>Thalassiosirophycidae</taxon>
        <taxon>Stephanodiscales</taxon>
        <taxon>Stephanodiscaceae</taxon>
        <taxon>Discostella</taxon>
    </lineage>
</organism>
<evidence type="ECO:0000256" key="1">
    <source>
        <dbReference type="SAM" id="MobiDB-lite"/>
    </source>
</evidence>
<dbReference type="AlphaFoldDB" id="A0ABD3MN01"/>
<dbReference type="PANTHER" id="PTHR13304">
    <property type="entry name" value="GLYCOSYLPHOSPHATIDYLINOSITOL ANCHOR ATTACHMENT 1 PROTEIN"/>
    <property type="match status" value="1"/>
</dbReference>
<evidence type="ECO:0000313" key="4">
    <source>
        <dbReference type="Proteomes" id="UP001530293"/>
    </source>
</evidence>
<feature type="transmembrane region" description="Helical" evidence="2">
    <location>
        <begin position="696"/>
        <end position="717"/>
    </location>
</feature>
<sequence>MLQHLRRLLLPLSFTLPYLLGLLWTASHPILSIITGELKCRGSYIDEHGLDVHRHRVTAYPTVRHGTSGSSGSSHAHALPNSSSSSRDDVEETEEGMRINNMCDTIRHFSSLTTSSSTTTIHNNIIISPSIECYHHDATSSISFDIVRILPSIGPVIDVVESIVLVVGSSDSEDNYHDSDGSYHGSNNDSNNDEWYTNSDMNASLLHLISKLGNRHDAPWLSKVVLIVSPSKSTKQIMNATEMTTTTTKTSQQQRHGSRASLPSVVDAFIASYLGGGGTQHSSSKGSGGSSTAKMGIVRPLPPDFTYPMIRSLLVIHDNNNHHQQQEEELSTSATMKEMGSTTEVRIVPHGIGGALPNLDLVFATLFSFQSHPAGGTNDRSSSIYYGNSEFAVHPFSLDNRGALKTMEKRMISFLTCMVNSIGINDGPMMVERYVKDWMGLVGFGLGMVIGPRQPHASALNHGIDSLTIQVHIPKNKGNTSTSSSSSSSIHPHYADLTRCLEHLLRSISNLHERLHHSVSQYLLPSPNKFVSHGEYIYPGVLIALPMVIRAVILALRDVQRFQVMFVGQVLVGVSLTSVGIGISRQLLRINMDAVYYLCYALMFFAMVAMTRNRRQKCPSDQKMAPNDGDYDEHSECRKSLRFITCLLGIYLHAPLLLANYSLGLSSAAVWSPLLGTLVLSPSAHAFLIKNRVVSLLLKMVGGMILVATSPPILLVPRIFPSYTTYVLGVYTPLHLLLAVLWMM</sequence>
<dbReference type="Pfam" id="PF04114">
    <property type="entry name" value="Gaa1"/>
    <property type="match status" value="1"/>
</dbReference>
<evidence type="ECO:0000256" key="2">
    <source>
        <dbReference type="SAM" id="Phobius"/>
    </source>
</evidence>